<evidence type="ECO:0000256" key="2">
    <source>
        <dbReference type="ARBA" id="ARBA00007613"/>
    </source>
</evidence>
<protein>
    <submittedName>
        <fullName evidence="9">Putative Outer membrane efflux protein</fullName>
    </submittedName>
</protein>
<proteinExistence type="inferred from homology"/>
<evidence type="ECO:0000256" key="3">
    <source>
        <dbReference type="ARBA" id="ARBA00022448"/>
    </source>
</evidence>
<dbReference type="PANTHER" id="PTHR30026:SF20">
    <property type="entry name" value="OUTER MEMBRANE PROTEIN TOLC"/>
    <property type="match status" value="1"/>
</dbReference>
<dbReference type="GO" id="GO:0009279">
    <property type="term" value="C:cell outer membrane"/>
    <property type="evidence" value="ECO:0007669"/>
    <property type="project" value="UniProtKB-SubCell"/>
</dbReference>
<sequence>MKVFRGFLKPSCRRQTGNGYGARLNRYGLTATSAVLWIVVLSAHALAGDQEVPLSPAEETPPVLNLSLAEAIEAALDKSPNVQLFRERIAAAHAAARVHLGALLPNVASTGRYNTQTFFLGTIGGAPVRTDPFEIVDGRASFTQSIFSLSLIERWRASRSAMQAAELDASAMEQDTVAKVALNYYEVLRNQETLEARSTNVGLYEELVAYIKSRQAGGMATGLDTARLESQLEHERQRLELARGEVDRAKFALLNSIGIGYEATLQLTDQLKPHQGTIPSVEEVMDLAAAHRPELKAQLQRIRTAELVLRSVKGERLPSMSAEGNYGLIGNKFDNNTATYNVGVQLSVPIFDGGQREGRIDQSASEFNQERYRLALIKNQIGMEVRDAIVTVKAAQEQYRIAENGLKVALKELALARERIRTLSSNTLELSNALFSVVRAKDNMIDALFRVNASRVNLARAQGQVDQLRN</sequence>
<dbReference type="AlphaFoldDB" id="A0A0S4KP98"/>
<comment type="subcellular location">
    <subcellularLocation>
        <location evidence="1">Cell outer membrane</location>
    </subcellularLocation>
</comment>
<keyword evidence="7" id="KW-0998">Cell outer membrane</keyword>
<dbReference type="InterPro" id="IPR051906">
    <property type="entry name" value="TolC-like"/>
</dbReference>
<reference evidence="10" key="1">
    <citation type="submission" date="2015-09" db="EMBL/GenBank/DDBJ databases">
        <authorList>
            <person name="Daims H."/>
        </authorList>
    </citation>
    <scope>NUCLEOTIDE SEQUENCE [LARGE SCALE GENOMIC DNA]</scope>
</reference>
<evidence type="ECO:0000256" key="8">
    <source>
        <dbReference type="SAM" id="Coils"/>
    </source>
</evidence>
<dbReference type="InterPro" id="IPR003423">
    <property type="entry name" value="OMP_efflux"/>
</dbReference>
<dbReference type="Gene3D" id="1.20.1600.10">
    <property type="entry name" value="Outer membrane efflux proteins (OEP)"/>
    <property type="match status" value="1"/>
</dbReference>
<gene>
    <name evidence="9" type="ORF">NITINOP_0013</name>
</gene>
<dbReference type="SUPFAM" id="SSF56954">
    <property type="entry name" value="Outer membrane efflux proteins (OEP)"/>
    <property type="match status" value="1"/>
</dbReference>
<dbReference type="GO" id="GO:0015288">
    <property type="term" value="F:porin activity"/>
    <property type="evidence" value="ECO:0007669"/>
    <property type="project" value="TreeGrafter"/>
</dbReference>
<keyword evidence="8" id="KW-0175">Coiled coil</keyword>
<keyword evidence="3" id="KW-0813">Transport</keyword>
<feature type="coiled-coil region" evidence="8">
    <location>
        <begin position="392"/>
        <end position="426"/>
    </location>
</feature>
<evidence type="ECO:0000256" key="6">
    <source>
        <dbReference type="ARBA" id="ARBA00023136"/>
    </source>
</evidence>
<name>A0A0S4KP98_9BACT</name>
<accession>A0A0S4KP98</accession>
<organism evidence="9 10">
    <name type="scientific">Candidatus Nitrospira inopinata</name>
    <dbReference type="NCBI Taxonomy" id="1715989"/>
    <lineage>
        <taxon>Bacteria</taxon>
        <taxon>Pseudomonadati</taxon>
        <taxon>Nitrospirota</taxon>
        <taxon>Nitrospiria</taxon>
        <taxon>Nitrospirales</taxon>
        <taxon>Nitrospiraceae</taxon>
        <taxon>Nitrospira</taxon>
    </lineage>
</organism>
<dbReference type="KEGG" id="nio:NITINOP_0013"/>
<evidence type="ECO:0000313" key="10">
    <source>
        <dbReference type="Proteomes" id="UP000066284"/>
    </source>
</evidence>
<keyword evidence="10" id="KW-1185">Reference proteome</keyword>
<dbReference type="GO" id="GO:0015562">
    <property type="term" value="F:efflux transmembrane transporter activity"/>
    <property type="evidence" value="ECO:0007669"/>
    <property type="project" value="InterPro"/>
</dbReference>
<dbReference type="STRING" id="1715989.NITINOP_0013"/>
<evidence type="ECO:0000256" key="5">
    <source>
        <dbReference type="ARBA" id="ARBA00022692"/>
    </source>
</evidence>
<dbReference type="EMBL" id="LN885086">
    <property type="protein sequence ID" value="CUQ64990.1"/>
    <property type="molecule type" value="Genomic_DNA"/>
</dbReference>
<dbReference type="PANTHER" id="PTHR30026">
    <property type="entry name" value="OUTER MEMBRANE PROTEIN TOLC"/>
    <property type="match status" value="1"/>
</dbReference>
<dbReference type="RefSeq" id="WP_062481539.1">
    <property type="nucleotide sequence ID" value="NZ_LN885086.1"/>
</dbReference>
<dbReference type="Proteomes" id="UP000066284">
    <property type="component" value="Chromosome 1"/>
</dbReference>
<comment type="similarity">
    <text evidence="2">Belongs to the outer membrane factor (OMF) (TC 1.B.17) family.</text>
</comment>
<dbReference type="Pfam" id="PF02321">
    <property type="entry name" value="OEP"/>
    <property type="match status" value="2"/>
</dbReference>
<dbReference type="GO" id="GO:1990281">
    <property type="term" value="C:efflux pump complex"/>
    <property type="evidence" value="ECO:0007669"/>
    <property type="project" value="TreeGrafter"/>
</dbReference>
<keyword evidence="5" id="KW-0812">Transmembrane</keyword>
<keyword evidence="6" id="KW-0472">Membrane</keyword>
<evidence type="ECO:0000313" key="9">
    <source>
        <dbReference type="EMBL" id="CUQ64990.1"/>
    </source>
</evidence>
<keyword evidence="4" id="KW-1134">Transmembrane beta strand</keyword>
<evidence type="ECO:0000256" key="4">
    <source>
        <dbReference type="ARBA" id="ARBA00022452"/>
    </source>
</evidence>
<evidence type="ECO:0000256" key="7">
    <source>
        <dbReference type="ARBA" id="ARBA00023237"/>
    </source>
</evidence>
<evidence type="ECO:0000256" key="1">
    <source>
        <dbReference type="ARBA" id="ARBA00004442"/>
    </source>
</evidence>